<evidence type="ECO:0000313" key="7">
    <source>
        <dbReference type="EMBL" id="GAN79695.1"/>
    </source>
</evidence>
<gene>
    <name evidence="7" type="ORF">Aam_025_083</name>
</gene>
<dbReference type="Proteomes" id="UP000032668">
    <property type="component" value="Unassembled WGS sequence"/>
</dbReference>
<keyword evidence="4 6" id="KW-1133">Transmembrane helix</keyword>
<dbReference type="STRING" id="1120923.SAMN02746095_01928"/>
<dbReference type="AlphaFoldDB" id="A0A0D6PD69"/>
<comment type="caution">
    <text evidence="7">The sequence shown here is derived from an EMBL/GenBank/DDBJ whole genome shotgun (WGS) entry which is preliminary data.</text>
</comment>
<evidence type="ECO:0000256" key="3">
    <source>
        <dbReference type="ARBA" id="ARBA00022692"/>
    </source>
</evidence>
<evidence type="ECO:0000256" key="2">
    <source>
        <dbReference type="ARBA" id="ARBA00022475"/>
    </source>
</evidence>
<evidence type="ECO:0000313" key="8">
    <source>
        <dbReference type="Proteomes" id="UP000032668"/>
    </source>
</evidence>
<dbReference type="EMBL" id="BANC01000025">
    <property type="protein sequence ID" value="GAN79695.1"/>
    <property type="molecule type" value="Genomic_DNA"/>
</dbReference>
<feature type="transmembrane region" description="Helical" evidence="6">
    <location>
        <begin position="86"/>
        <end position="106"/>
    </location>
</feature>
<dbReference type="Pfam" id="PF01810">
    <property type="entry name" value="LysE"/>
    <property type="match status" value="1"/>
</dbReference>
<proteinExistence type="predicted"/>
<dbReference type="PANTHER" id="PTHR30086:SF20">
    <property type="entry name" value="ARGININE EXPORTER PROTEIN ARGO-RELATED"/>
    <property type="match status" value="1"/>
</dbReference>
<protein>
    <submittedName>
        <fullName evidence="7">Transporter LysE2</fullName>
    </submittedName>
</protein>
<sequence>MGVLLKASSLAYDVVKYIGAAYLFWMGLKLLLNLKHDFPMGGEVNVRKAGILAFLRGFLTNLLNPKIGVFYVTFLPQFIPTQANVTVDSFVLALIHVGLTMLWFTLL</sequence>
<evidence type="ECO:0000256" key="1">
    <source>
        <dbReference type="ARBA" id="ARBA00004651"/>
    </source>
</evidence>
<evidence type="ECO:0000256" key="5">
    <source>
        <dbReference type="ARBA" id="ARBA00023136"/>
    </source>
</evidence>
<keyword evidence="3 6" id="KW-0812">Transmembrane</keyword>
<feature type="transmembrane region" description="Helical" evidence="6">
    <location>
        <begin position="14"/>
        <end position="32"/>
    </location>
</feature>
<dbReference type="GO" id="GO:0015171">
    <property type="term" value="F:amino acid transmembrane transporter activity"/>
    <property type="evidence" value="ECO:0007669"/>
    <property type="project" value="TreeGrafter"/>
</dbReference>
<evidence type="ECO:0000256" key="6">
    <source>
        <dbReference type="SAM" id="Phobius"/>
    </source>
</evidence>
<evidence type="ECO:0000256" key="4">
    <source>
        <dbReference type="ARBA" id="ARBA00022989"/>
    </source>
</evidence>
<feature type="transmembrane region" description="Helical" evidence="6">
    <location>
        <begin position="53"/>
        <end position="74"/>
    </location>
</feature>
<dbReference type="GO" id="GO:0005886">
    <property type="term" value="C:plasma membrane"/>
    <property type="evidence" value="ECO:0007669"/>
    <property type="project" value="UniProtKB-SubCell"/>
</dbReference>
<keyword evidence="5 6" id="KW-0472">Membrane</keyword>
<accession>A0A0D6PD69</accession>
<organism evidence="7 8">
    <name type="scientific">Acidocella aminolytica 101 = DSM 11237</name>
    <dbReference type="NCBI Taxonomy" id="1120923"/>
    <lineage>
        <taxon>Bacteria</taxon>
        <taxon>Pseudomonadati</taxon>
        <taxon>Pseudomonadota</taxon>
        <taxon>Alphaproteobacteria</taxon>
        <taxon>Acetobacterales</taxon>
        <taxon>Acidocellaceae</taxon>
        <taxon>Acidocella</taxon>
    </lineage>
</organism>
<keyword evidence="2" id="KW-1003">Cell membrane</keyword>
<dbReference type="InterPro" id="IPR001123">
    <property type="entry name" value="LeuE-type"/>
</dbReference>
<keyword evidence="8" id="KW-1185">Reference proteome</keyword>
<reference evidence="7 8" key="1">
    <citation type="submission" date="2012-11" db="EMBL/GenBank/DDBJ databases">
        <title>Whole genome sequence of Acidocella aminolytica 101 = DSM 11237.</title>
        <authorList>
            <person name="Azuma Y."/>
            <person name="Higashiura N."/>
            <person name="Hirakawa H."/>
            <person name="Matsushita K."/>
        </authorList>
    </citation>
    <scope>NUCLEOTIDE SEQUENCE [LARGE SCALE GENOMIC DNA]</scope>
    <source>
        <strain evidence="8">101 / DSM 11237</strain>
    </source>
</reference>
<comment type="subcellular location">
    <subcellularLocation>
        <location evidence="1">Cell membrane</location>
        <topology evidence="1">Multi-pass membrane protein</topology>
    </subcellularLocation>
</comment>
<dbReference type="PANTHER" id="PTHR30086">
    <property type="entry name" value="ARGININE EXPORTER PROTEIN ARGO"/>
    <property type="match status" value="1"/>
</dbReference>
<name>A0A0D6PD69_9PROT</name>